<dbReference type="PANTHER" id="PTHR21043:SF0">
    <property type="entry name" value="MITOCHONDRIAL ASSEMBLY OF RIBOSOMAL LARGE SUBUNIT PROTEIN 1"/>
    <property type="match status" value="1"/>
</dbReference>
<reference evidence="3 4" key="1">
    <citation type="journal article" date="2013" name="Int. J. Syst. Evol. Microbiol.">
        <title>Celerinatantimonas yamalensis sp. nov., a cold-adapted diazotrophic bacterium from a cold permafrost brine.</title>
        <authorList>
            <person name="Shcherbakova V."/>
            <person name="Chuvilskaya N."/>
            <person name="Rivkina E."/>
            <person name="Demidov N."/>
            <person name="Uchaeva V."/>
            <person name="Suetin S."/>
            <person name="Suzina N."/>
            <person name="Gilichinsky D."/>
        </authorList>
    </citation>
    <scope>NUCLEOTIDE SEQUENCE [LARGE SCALE GENOMIC DNA]</scope>
    <source>
        <strain evidence="3 4">C7</strain>
    </source>
</reference>
<evidence type="ECO:0000256" key="1">
    <source>
        <dbReference type="ARBA" id="ARBA00010574"/>
    </source>
</evidence>
<evidence type="ECO:0000256" key="2">
    <source>
        <dbReference type="HAMAP-Rule" id="MF_01477"/>
    </source>
</evidence>
<name>A0ABW9GCC3_9GAMM</name>
<dbReference type="NCBIfam" id="TIGR00090">
    <property type="entry name" value="rsfS_iojap_ybeB"/>
    <property type="match status" value="1"/>
</dbReference>
<dbReference type="HAMAP" id="MF_01477">
    <property type="entry name" value="Iojap_RsfS"/>
    <property type="match status" value="1"/>
</dbReference>
<comment type="subcellular location">
    <subcellularLocation>
        <location evidence="2">Cytoplasm</location>
    </subcellularLocation>
</comment>
<dbReference type="InterPro" id="IPR043519">
    <property type="entry name" value="NT_sf"/>
</dbReference>
<comment type="caution">
    <text evidence="3">The sequence shown here is derived from an EMBL/GenBank/DDBJ whole genome shotgun (WGS) entry which is preliminary data.</text>
</comment>
<dbReference type="Pfam" id="PF02410">
    <property type="entry name" value="RsfS"/>
    <property type="match status" value="1"/>
</dbReference>
<dbReference type="PANTHER" id="PTHR21043">
    <property type="entry name" value="IOJAP SUPERFAMILY ORTHOLOG"/>
    <property type="match status" value="1"/>
</dbReference>
<dbReference type="EMBL" id="JBEQCT010000008">
    <property type="protein sequence ID" value="MFM2486321.1"/>
    <property type="molecule type" value="Genomic_DNA"/>
</dbReference>
<keyword evidence="4" id="KW-1185">Reference proteome</keyword>
<dbReference type="InterPro" id="IPR004394">
    <property type="entry name" value="Iojap/RsfS/C7orf30"/>
</dbReference>
<evidence type="ECO:0000313" key="3">
    <source>
        <dbReference type="EMBL" id="MFM2486321.1"/>
    </source>
</evidence>
<gene>
    <name evidence="2 3" type="primary">rsfS</name>
    <name evidence="3" type="ORF">ABUE30_14855</name>
</gene>
<dbReference type="SUPFAM" id="SSF81301">
    <property type="entry name" value="Nucleotidyltransferase"/>
    <property type="match status" value="1"/>
</dbReference>
<proteinExistence type="inferred from homology"/>
<evidence type="ECO:0000313" key="4">
    <source>
        <dbReference type="Proteomes" id="UP001629953"/>
    </source>
</evidence>
<keyword evidence="2" id="KW-0963">Cytoplasm</keyword>
<accession>A0ABW9GCC3</accession>
<organism evidence="3 4">
    <name type="scientific">Celerinatantimonas yamalensis</name>
    <dbReference type="NCBI Taxonomy" id="559956"/>
    <lineage>
        <taxon>Bacteria</taxon>
        <taxon>Pseudomonadati</taxon>
        <taxon>Pseudomonadota</taxon>
        <taxon>Gammaproteobacteria</taxon>
        <taxon>Celerinatantimonadaceae</taxon>
        <taxon>Celerinatantimonas</taxon>
    </lineage>
</organism>
<keyword evidence="2" id="KW-0678">Repressor</keyword>
<dbReference type="Proteomes" id="UP001629953">
    <property type="component" value="Unassembled WGS sequence"/>
</dbReference>
<sequence length="113" mass="12585">MQTTALVKFVVDKIEDMKGRDVAVLDVHQQSTITDHMVVCSGNSKRHVQSIAQNILNEAKLAHLTVIGSEGGDAGEWVLVDLGDVVIHVMQDESRDFYQLEKLWKPQTESRVG</sequence>
<protein>
    <recommendedName>
        <fullName evidence="2">Ribosomal silencing factor RsfS</fullName>
    </recommendedName>
</protein>
<comment type="subunit">
    <text evidence="2">Interacts with ribosomal protein uL14 (rplN).</text>
</comment>
<dbReference type="Gene3D" id="3.30.460.10">
    <property type="entry name" value="Beta Polymerase, domain 2"/>
    <property type="match status" value="1"/>
</dbReference>
<keyword evidence="2" id="KW-0810">Translation regulation</keyword>
<dbReference type="RefSeq" id="WP_408624775.1">
    <property type="nucleotide sequence ID" value="NZ_JBEQCT010000008.1"/>
</dbReference>
<comment type="similarity">
    <text evidence="1 2">Belongs to the Iojap/RsfS family.</text>
</comment>
<comment type="function">
    <text evidence="2">Functions as a ribosomal silencing factor. Interacts with ribosomal protein uL14 (rplN), blocking formation of intersubunit bridge B8. Prevents association of the 30S and 50S ribosomal subunits and the formation of functional ribosomes, thus repressing translation.</text>
</comment>